<gene>
    <name evidence="7" type="ORF">GCM10007879_27730</name>
</gene>
<dbReference type="CDD" id="cd08417">
    <property type="entry name" value="PBP2_Nitroaromatics_like"/>
    <property type="match status" value="1"/>
</dbReference>
<name>A0ABQ5UVU2_9HYPH</name>
<dbReference type="EMBL" id="BSNI01000002">
    <property type="protein sequence ID" value="GLQ18524.1"/>
    <property type="molecule type" value="Genomic_DNA"/>
</dbReference>
<dbReference type="InterPro" id="IPR005119">
    <property type="entry name" value="LysR_subst-bd"/>
</dbReference>
<dbReference type="Gene3D" id="1.10.10.10">
    <property type="entry name" value="Winged helix-like DNA-binding domain superfamily/Winged helix DNA-binding domain"/>
    <property type="match status" value="1"/>
</dbReference>
<feature type="domain" description="HTH lysR-type" evidence="6">
    <location>
        <begin position="7"/>
        <end position="64"/>
    </location>
</feature>
<dbReference type="PANTHER" id="PTHR30118">
    <property type="entry name" value="HTH-TYPE TRANSCRIPTIONAL REGULATOR LEUO-RELATED"/>
    <property type="match status" value="1"/>
</dbReference>
<dbReference type="PANTHER" id="PTHR30118:SF15">
    <property type="entry name" value="TRANSCRIPTIONAL REGULATORY PROTEIN"/>
    <property type="match status" value="1"/>
</dbReference>
<evidence type="ECO:0000256" key="2">
    <source>
        <dbReference type="ARBA" id="ARBA00022458"/>
    </source>
</evidence>
<evidence type="ECO:0000256" key="5">
    <source>
        <dbReference type="ARBA" id="ARBA00023163"/>
    </source>
</evidence>
<comment type="caution">
    <text evidence="7">The sequence shown here is derived from an EMBL/GenBank/DDBJ whole genome shotgun (WGS) entry which is preliminary data.</text>
</comment>
<dbReference type="PROSITE" id="PS50931">
    <property type="entry name" value="HTH_LYSR"/>
    <property type="match status" value="1"/>
</dbReference>
<organism evidence="7 8">
    <name type="scientific">Maritalea porphyrae</name>
    <dbReference type="NCBI Taxonomy" id="880732"/>
    <lineage>
        <taxon>Bacteria</taxon>
        <taxon>Pseudomonadati</taxon>
        <taxon>Pseudomonadota</taxon>
        <taxon>Alphaproteobacteria</taxon>
        <taxon>Hyphomicrobiales</taxon>
        <taxon>Devosiaceae</taxon>
        <taxon>Maritalea</taxon>
    </lineage>
</organism>
<evidence type="ECO:0000259" key="6">
    <source>
        <dbReference type="PROSITE" id="PS50931"/>
    </source>
</evidence>
<evidence type="ECO:0000256" key="3">
    <source>
        <dbReference type="ARBA" id="ARBA00023015"/>
    </source>
</evidence>
<accession>A0ABQ5UVU2</accession>
<keyword evidence="4" id="KW-0238">DNA-binding</keyword>
<dbReference type="SUPFAM" id="SSF46785">
    <property type="entry name" value="Winged helix' DNA-binding domain"/>
    <property type="match status" value="1"/>
</dbReference>
<evidence type="ECO:0000313" key="8">
    <source>
        <dbReference type="Proteomes" id="UP001161405"/>
    </source>
</evidence>
<dbReference type="Pfam" id="PF00126">
    <property type="entry name" value="HTH_1"/>
    <property type="match status" value="1"/>
</dbReference>
<keyword evidence="3" id="KW-0805">Transcription regulation</keyword>
<reference evidence="7" key="2">
    <citation type="submission" date="2023-01" db="EMBL/GenBank/DDBJ databases">
        <title>Draft genome sequence of Maritalea porphyrae strain NBRC 107169.</title>
        <authorList>
            <person name="Sun Q."/>
            <person name="Mori K."/>
        </authorList>
    </citation>
    <scope>NUCLEOTIDE SEQUENCE</scope>
    <source>
        <strain evidence="7">NBRC 107169</strain>
    </source>
</reference>
<keyword evidence="2" id="KW-0536">Nodulation</keyword>
<dbReference type="InterPro" id="IPR037402">
    <property type="entry name" value="YidZ_PBP2"/>
</dbReference>
<dbReference type="InterPro" id="IPR000847">
    <property type="entry name" value="LysR_HTH_N"/>
</dbReference>
<evidence type="ECO:0000256" key="1">
    <source>
        <dbReference type="ARBA" id="ARBA00009437"/>
    </source>
</evidence>
<evidence type="ECO:0000313" key="7">
    <source>
        <dbReference type="EMBL" id="GLQ18524.1"/>
    </source>
</evidence>
<dbReference type="InterPro" id="IPR050389">
    <property type="entry name" value="LysR-type_TF"/>
</dbReference>
<dbReference type="SUPFAM" id="SSF53850">
    <property type="entry name" value="Periplasmic binding protein-like II"/>
    <property type="match status" value="1"/>
</dbReference>
<reference evidence="7" key="1">
    <citation type="journal article" date="2014" name="Int. J. Syst. Evol. Microbiol.">
        <title>Complete genome of a new Firmicutes species belonging to the dominant human colonic microbiota ('Ruminococcus bicirculans') reveals two chromosomes and a selective capacity to utilize plant glucans.</title>
        <authorList>
            <consortium name="NISC Comparative Sequencing Program"/>
            <person name="Wegmann U."/>
            <person name="Louis P."/>
            <person name="Goesmann A."/>
            <person name="Henrissat B."/>
            <person name="Duncan S.H."/>
            <person name="Flint H.J."/>
        </authorList>
    </citation>
    <scope>NUCLEOTIDE SEQUENCE</scope>
    <source>
        <strain evidence="7">NBRC 107169</strain>
    </source>
</reference>
<dbReference type="Gene3D" id="3.40.190.10">
    <property type="entry name" value="Periplasmic binding protein-like II"/>
    <property type="match status" value="2"/>
</dbReference>
<sequence length="316" mass="35112">MVNFATFDLNLLRVLDALLRDRSTIKAGERLGLSQPAVSAALGRLRHALNDDILVRQGQRMVPTDFANRLTGPLREELFRLETLFVEPAFEPETANMTFRVCGSDFFADMLMPALIERTQEISPFIKIQLVDLVPDSYVDTLDRYGADAALVPDADFPDWIEKQVLFRSPFVVISAKDNPHTKAAKLKAGDTFPLDLFCALKHALFSPQGNIRSMGDDALDAIGRQRDVVATLPAFSGVCRTVGNSDLIALVPCQYAQNLGGLLNIRAYKAPIDVVVPKISLIWQRRLDNAPSQVWFRELVSSILSPLDTDAESWL</sequence>
<evidence type="ECO:0000256" key="4">
    <source>
        <dbReference type="ARBA" id="ARBA00023125"/>
    </source>
</evidence>
<dbReference type="RefSeq" id="WP_284365516.1">
    <property type="nucleotide sequence ID" value="NZ_BSNI01000002.1"/>
</dbReference>
<keyword evidence="8" id="KW-1185">Reference proteome</keyword>
<protein>
    <submittedName>
        <fullName evidence="7">LysR family transcriptional regulator</fullName>
    </submittedName>
</protein>
<dbReference type="Pfam" id="PF03466">
    <property type="entry name" value="LysR_substrate"/>
    <property type="match status" value="1"/>
</dbReference>
<dbReference type="Proteomes" id="UP001161405">
    <property type="component" value="Unassembled WGS sequence"/>
</dbReference>
<proteinExistence type="inferred from homology"/>
<keyword evidence="5" id="KW-0804">Transcription</keyword>
<comment type="similarity">
    <text evidence="1">Belongs to the LysR transcriptional regulatory family.</text>
</comment>
<dbReference type="InterPro" id="IPR036388">
    <property type="entry name" value="WH-like_DNA-bd_sf"/>
</dbReference>
<dbReference type="InterPro" id="IPR036390">
    <property type="entry name" value="WH_DNA-bd_sf"/>
</dbReference>